<evidence type="ECO:0000256" key="1">
    <source>
        <dbReference type="ARBA" id="ARBA00010062"/>
    </source>
</evidence>
<dbReference type="PROSITE" id="PS51318">
    <property type="entry name" value="TAT"/>
    <property type="match status" value="1"/>
</dbReference>
<keyword evidence="6" id="KW-1185">Reference proteome</keyword>
<dbReference type="RefSeq" id="WP_124086044.1">
    <property type="nucleotide sequence ID" value="NZ_UXAW01000053.1"/>
</dbReference>
<dbReference type="Pfam" id="PF13458">
    <property type="entry name" value="Peripla_BP_6"/>
    <property type="match status" value="1"/>
</dbReference>
<comment type="similarity">
    <text evidence="1">Belongs to the leucine-binding protein family.</text>
</comment>
<keyword evidence="2" id="KW-0732">Signal</keyword>
<keyword evidence="3" id="KW-0813">Transport</keyword>
<dbReference type="InterPro" id="IPR028082">
    <property type="entry name" value="Peripla_BP_I"/>
</dbReference>
<evidence type="ECO:0000259" key="4">
    <source>
        <dbReference type="Pfam" id="PF13458"/>
    </source>
</evidence>
<sequence>MKKLKLAAPAVIPGRRNFLKGVAGFGGAAGAMLAGLNDGARAQGSAIPVGQAAPLTDFAAADGVEFRNGLIMACDEINALGGILGRPLEPQFEDTKQMGDATNVQAVQRLIDRHGVHAVINGYNVGSGSAIPDVIADSGIIYVHYDATLGHTSLIESDPERYFGSFQGCAAEYWYGPGFLDFLKRLEETKEFTRPNNKMAVILSAGVYAANIANGVKERAAEYGWDISMFETVSVPISEWGPTLAKLREDPPAVICITHFFPADLAQFMVQFAPNPTNSLIYMQYGPSLPAFREIAGKASEGVIYATLVGALQDEIGLDFERRYKERFGESAGHNSGAQPYDGAYLWAVAAALAGGSGEPDDADQNRLVADRMRSLIWRGVCGTTRMNPANNAARAFPTEVNDPSLGMPHQFLQIQDAAGGGRLIAPWPYAVAPYVKPSWLA</sequence>
<protein>
    <recommendedName>
        <fullName evidence="4">Leucine-binding protein domain-containing protein</fullName>
    </recommendedName>
</protein>
<gene>
    <name evidence="5" type="ORF">XINFAN_01626</name>
</gene>
<dbReference type="PANTHER" id="PTHR30483">
    <property type="entry name" value="LEUCINE-SPECIFIC-BINDING PROTEIN"/>
    <property type="match status" value="1"/>
</dbReference>
<dbReference type="Gene3D" id="3.40.50.2300">
    <property type="match status" value="2"/>
</dbReference>
<dbReference type="PANTHER" id="PTHR30483:SF37">
    <property type="entry name" value="ABC TRANSPORTER SUBSTRATE-BINDING PROTEIN"/>
    <property type="match status" value="1"/>
</dbReference>
<dbReference type="Proteomes" id="UP000277498">
    <property type="component" value="Unassembled WGS sequence"/>
</dbReference>
<evidence type="ECO:0000313" key="5">
    <source>
        <dbReference type="EMBL" id="VDC26379.1"/>
    </source>
</evidence>
<dbReference type="SUPFAM" id="SSF53822">
    <property type="entry name" value="Periplasmic binding protein-like I"/>
    <property type="match status" value="1"/>
</dbReference>
<evidence type="ECO:0000313" key="6">
    <source>
        <dbReference type="Proteomes" id="UP000277498"/>
    </source>
</evidence>
<dbReference type="EMBL" id="UXAW01000053">
    <property type="protein sequence ID" value="VDC26379.1"/>
    <property type="molecule type" value="Genomic_DNA"/>
</dbReference>
<reference evidence="5 6" key="1">
    <citation type="submission" date="2018-11" db="EMBL/GenBank/DDBJ databases">
        <authorList>
            <person name="Criscuolo A."/>
        </authorList>
    </citation>
    <scope>NUCLEOTIDE SEQUENCE [LARGE SCALE GENOMIC DNA]</scope>
    <source>
        <strain evidence="5">ACIP111625</strain>
    </source>
</reference>
<keyword evidence="3" id="KW-0029">Amino-acid transport</keyword>
<proteinExistence type="inferred from homology"/>
<dbReference type="InterPro" id="IPR028081">
    <property type="entry name" value="Leu-bd"/>
</dbReference>
<dbReference type="InterPro" id="IPR051010">
    <property type="entry name" value="BCAA_transport"/>
</dbReference>
<accession>A0A3P5XCY0</accession>
<organism evidence="5 6">
    <name type="scientific">Pseudogemmobacter humi</name>
    <dbReference type="NCBI Taxonomy" id="2483812"/>
    <lineage>
        <taxon>Bacteria</taxon>
        <taxon>Pseudomonadati</taxon>
        <taxon>Pseudomonadota</taxon>
        <taxon>Alphaproteobacteria</taxon>
        <taxon>Rhodobacterales</taxon>
        <taxon>Paracoccaceae</taxon>
        <taxon>Pseudogemmobacter</taxon>
    </lineage>
</organism>
<dbReference type="AlphaFoldDB" id="A0A3P5XCY0"/>
<feature type="domain" description="Leucine-binding protein" evidence="4">
    <location>
        <begin position="47"/>
        <end position="393"/>
    </location>
</feature>
<dbReference type="InterPro" id="IPR006311">
    <property type="entry name" value="TAT_signal"/>
</dbReference>
<dbReference type="OrthoDB" id="9803275at2"/>
<name>A0A3P5XCY0_9RHOB</name>
<evidence type="ECO:0000256" key="2">
    <source>
        <dbReference type="ARBA" id="ARBA00022729"/>
    </source>
</evidence>
<evidence type="ECO:0000256" key="3">
    <source>
        <dbReference type="ARBA" id="ARBA00022970"/>
    </source>
</evidence>
<dbReference type="GO" id="GO:0006865">
    <property type="term" value="P:amino acid transport"/>
    <property type="evidence" value="ECO:0007669"/>
    <property type="project" value="UniProtKB-KW"/>
</dbReference>